<feature type="region of interest" description="Disordered" evidence="17">
    <location>
        <begin position="121"/>
        <end position="181"/>
    </location>
</feature>
<evidence type="ECO:0000256" key="9">
    <source>
        <dbReference type="ARBA" id="ARBA00023054"/>
    </source>
</evidence>
<evidence type="ECO:0000256" key="15">
    <source>
        <dbReference type="PROSITE-ProRule" id="PRU00283"/>
    </source>
</evidence>
<dbReference type="GO" id="GO:0005819">
    <property type="term" value="C:spindle"/>
    <property type="evidence" value="ECO:0007669"/>
    <property type="project" value="UniProtKB-SubCell"/>
</dbReference>
<dbReference type="KEGG" id="emc:129330317"/>
<name>A0AA97JFC2_EUBMA</name>
<keyword evidence="9 16" id="KW-0175">Coiled coil</keyword>
<keyword evidence="5" id="KW-0597">Phosphoprotein</keyword>
<feature type="compositionally biased region" description="Basic and acidic residues" evidence="17">
    <location>
        <begin position="159"/>
        <end position="175"/>
    </location>
</feature>
<dbReference type="PRINTS" id="PR00380">
    <property type="entry name" value="KINESINHEAVY"/>
</dbReference>
<dbReference type="GO" id="GO:0005874">
    <property type="term" value="C:microtubule"/>
    <property type="evidence" value="ECO:0007669"/>
    <property type="project" value="UniProtKB-KW"/>
</dbReference>
<dbReference type="CDD" id="cd22707">
    <property type="entry name" value="FHA_KIF14"/>
    <property type="match status" value="1"/>
</dbReference>
<keyword evidence="4" id="KW-0963">Cytoplasm</keyword>
<comment type="subunit">
    <text evidence="13">Directly interacts with PRC1 within a complex also containing KIF4A, KIF20A and KIF23; targets to the central spindle. Directly interacts with CIT depending on the activation state of the kinase (stronger interaction with the kinase-dead form); targets to the midbody. Interacts with ARRB2; the interaction is detected in the nucleus upon OR1D2 stimulation. Interacts with AKT1; the interaction is detected in the plasma membrane upon INS stimulation and promotes AKT1 phosphorylation. Interacts with SVIL; at midbody during cytokinesis. Interacts with RADIL (via PDZ domain); recruits RADIL to the microtubule network restricting RADIL from interaction with activated RAP1A.</text>
</comment>
<reference evidence="21" key="1">
    <citation type="submission" date="2025-08" db="UniProtKB">
        <authorList>
            <consortium name="RefSeq"/>
        </authorList>
    </citation>
    <scope>IDENTIFICATION</scope>
    <source>
        <tissue evidence="21">Blood</tissue>
    </source>
</reference>
<dbReference type="InterPro" id="IPR000253">
    <property type="entry name" value="FHA_dom"/>
</dbReference>
<dbReference type="Pfam" id="PF16183">
    <property type="entry name" value="Kinesin_assoc"/>
    <property type="match status" value="1"/>
</dbReference>
<evidence type="ECO:0000256" key="12">
    <source>
        <dbReference type="ARBA" id="ARBA00023242"/>
    </source>
</evidence>
<dbReference type="CTD" id="9928"/>
<dbReference type="FunFam" id="3.40.850.10:FF:000042">
    <property type="entry name" value="Kinesin family member 14"/>
    <property type="match status" value="1"/>
</dbReference>
<dbReference type="SUPFAM" id="SSF52540">
    <property type="entry name" value="P-loop containing nucleoside triphosphate hydrolases"/>
    <property type="match status" value="1"/>
</dbReference>
<feature type="region of interest" description="Disordered" evidence="17">
    <location>
        <begin position="55"/>
        <end position="94"/>
    </location>
</feature>
<keyword evidence="6" id="KW-0493">Microtubule</keyword>
<evidence type="ECO:0000259" key="18">
    <source>
        <dbReference type="PROSITE" id="PS50006"/>
    </source>
</evidence>
<evidence type="ECO:0000313" key="20">
    <source>
        <dbReference type="Proteomes" id="UP001190640"/>
    </source>
</evidence>
<dbReference type="InterPro" id="IPR019821">
    <property type="entry name" value="Kinesin_motor_CS"/>
</dbReference>
<evidence type="ECO:0000256" key="11">
    <source>
        <dbReference type="ARBA" id="ARBA00023212"/>
    </source>
</evidence>
<dbReference type="SMART" id="SM00240">
    <property type="entry name" value="FHA"/>
    <property type="match status" value="1"/>
</dbReference>
<dbReference type="Gene3D" id="2.60.200.20">
    <property type="match status" value="1"/>
</dbReference>
<accession>A0AA97JFC2</accession>
<dbReference type="GO" id="GO:0043066">
    <property type="term" value="P:negative regulation of apoptotic process"/>
    <property type="evidence" value="ECO:0007669"/>
    <property type="project" value="UniProtKB-ARBA"/>
</dbReference>
<dbReference type="InterPro" id="IPR001752">
    <property type="entry name" value="Kinesin_motor_dom"/>
</dbReference>
<evidence type="ECO:0000256" key="16">
    <source>
        <dbReference type="SAM" id="Coils"/>
    </source>
</evidence>
<keyword evidence="11" id="KW-0206">Cytoskeleton</keyword>
<dbReference type="GO" id="GO:0005634">
    <property type="term" value="C:nucleus"/>
    <property type="evidence" value="ECO:0007669"/>
    <property type="project" value="UniProtKB-SubCell"/>
</dbReference>
<dbReference type="Pfam" id="PF00498">
    <property type="entry name" value="FHA"/>
    <property type="match status" value="1"/>
</dbReference>
<dbReference type="InterPro" id="IPR056523">
    <property type="entry name" value="4HB_KIF14"/>
</dbReference>
<evidence type="ECO:0000256" key="14">
    <source>
        <dbReference type="ARBA" id="ARBA00073220"/>
    </source>
</evidence>
<evidence type="ECO:0000256" key="5">
    <source>
        <dbReference type="ARBA" id="ARBA00022553"/>
    </source>
</evidence>
<gene>
    <name evidence="21" type="primary">KIF14</name>
</gene>
<dbReference type="PROSITE" id="PS00411">
    <property type="entry name" value="KINESIN_MOTOR_1"/>
    <property type="match status" value="1"/>
</dbReference>
<dbReference type="GeneID" id="129330317"/>
<comment type="similarity">
    <text evidence="15">Belongs to the TRAFAC class myosin-kinesin ATPase superfamily. Kinesin family.</text>
</comment>
<dbReference type="GO" id="GO:0005524">
    <property type="term" value="F:ATP binding"/>
    <property type="evidence" value="ECO:0007669"/>
    <property type="project" value="UniProtKB-UniRule"/>
</dbReference>
<evidence type="ECO:0000256" key="3">
    <source>
        <dbReference type="ARBA" id="ARBA00004214"/>
    </source>
</evidence>
<evidence type="ECO:0000256" key="13">
    <source>
        <dbReference type="ARBA" id="ARBA00064520"/>
    </source>
</evidence>
<evidence type="ECO:0000256" key="8">
    <source>
        <dbReference type="ARBA" id="ARBA00022840"/>
    </source>
</evidence>
<feature type="domain" description="FHA" evidence="18">
    <location>
        <begin position="861"/>
        <end position="912"/>
    </location>
</feature>
<proteinExistence type="inferred from homology"/>
<dbReference type="InterPro" id="IPR008984">
    <property type="entry name" value="SMAD_FHA_dom_sf"/>
</dbReference>
<evidence type="ECO:0000256" key="17">
    <source>
        <dbReference type="SAM" id="MobiDB-lite"/>
    </source>
</evidence>
<evidence type="ECO:0000256" key="1">
    <source>
        <dbReference type="ARBA" id="ARBA00004123"/>
    </source>
</evidence>
<keyword evidence="12" id="KW-0539">Nucleus</keyword>
<feature type="coiled-coil region" evidence="16">
    <location>
        <begin position="965"/>
        <end position="1107"/>
    </location>
</feature>
<dbReference type="InterPro" id="IPR032405">
    <property type="entry name" value="Kinesin_assoc"/>
</dbReference>
<dbReference type="Pfam" id="PF23313">
    <property type="entry name" value="4HB_KIF14"/>
    <property type="match status" value="1"/>
</dbReference>
<organism evidence="20 21">
    <name type="scientific">Eublepharis macularius</name>
    <name type="common">Leopard gecko</name>
    <name type="synonym">Cyrtodactylus macularius</name>
    <dbReference type="NCBI Taxonomy" id="481883"/>
    <lineage>
        <taxon>Eukaryota</taxon>
        <taxon>Metazoa</taxon>
        <taxon>Chordata</taxon>
        <taxon>Craniata</taxon>
        <taxon>Vertebrata</taxon>
        <taxon>Euteleostomi</taxon>
        <taxon>Lepidosauria</taxon>
        <taxon>Squamata</taxon>
        <taxon>Bifurcata</taxon>
        <taxon>Gekkota</taxon>
        <taxon>Eublepharidae</taxon>
        <taxon>Eublepharinae</taxon>
        <taxon>Eublepharis</taxon>
    </lineage>
</organism>
<dbReference type="Pfam" id="PF00225">
    <property type="entry name" value="Kinesin"/>
    <property type="match status" value="1"/>
</dbReference>
<evidence type="ECO:0000313" key="21">
    <source>
        <dbReference type="RefSeq" id="XP_054836324.1"/>
    </source>
</evidence>
<dbReference type="Proteomes" id="UP001190640">
    <property type="component" value="Chromosome 5"/>
</dbReference>
<evidence type="ECO:0000256" key="7">
    <source>
        <dbReference type="ARBA" id="ARBA00022741"/>
    </source>
</evidence>
<feature type="binding site" evidence="15">
    <location>
        <begin position="482"/>
        <end position="489"/>
    </location>
    <ligand>
        <name>ATP</name>
        <dbReference type="ChEBI" id="CHEBI:30616"/>
    </ligand>
</feature>
<dbReference type="SMART" id="SM00129">
    <property type="entry name" value="KISc"/>
    <property type="match status" value="1"/>
</dbReference>
<evidence type="ECO:0000256" key="10">
    <source>
        <dbReference type="ARBA" id="ARBA00023175"/>
    </source>
</evidence>
<evidence type="ECO:0000256" key="4">
    <source>
        <dbReference type="ARBA" id="ARBA00022490"/>
    </source>
</evidence>
<dbReference type="PANTHER" id="PTHR47117">
    <property type="entry name" value="STAR-RELATED LIPID TRANSFER PROTEIN 9"/>
    <property type="match status" value="1"/>
</dbReference>
<dbReference type="InterPro" id="IPR036961">
    <property type="entry name" value="Kinesin_motor_dom_sf"/>
</dbReference>
<dbReference type="GO" id="GO:0003777">
    <property type="term" value="F:microtubule motor activity"/>
    <property type="evidence" value="ECO:0007669"/>
    <property type="project" value="InterPro"/>
</dbReference>
<dbReference type="PROSITE" id="PS50067">
    <property type="entry name" value="KINESIN_MOTOR_2"/>
    <property type="match status" value="1"/>
</dbReference>
<protein>
    <recommendedName>
        <fullName evidence="14">Kinesin-like protein KIF14</fullName>
    </recommendedName>
</protein>
<feature type="coiled-coil region" evidence="16">
    <location>
        <begin position="748"/>
        <end position="815"/>
    </location>
</feature>
<feature type="domain" description="Kinesin motor" evidence="19">
    <location>
        <begin position="393"/>
        <end position="737"/>
    </location>
</feature>
<dbReference type="PANTHER" id="PTHR47117:SF7">
    <property type="entry name" value="KINESIN-LIKE PROTEIN KIF14"/>
    <property type="match status" value="1"/>
</dbReference>
<dbReference type="CDD" id="cd01365">
    <property type="entry name" value="KISc_KIF1A_KIF1B"/>
    <property type="match status" value="1"/>
</dbReference>
<keyword evidence="20" id="KW-1185">Reference proteome</keyword>
<feature type="compositionally biased region" description="Basic and acidic residues" evidence="17">
    <location>
        <begin position="127"/>
        <end position="138"/>
    </location>
</feature>
<keyword evidence="10 15" id="KW-0505">Motor protein</keyword>
<dbReference type="SUPFAM" id="SSF49879">
    <property type="entry name" value="SMAD/FHA domain"/>
    <property type="match status" value="1"/>
</dbReference>
<dbReference type="InterPro" id="IPR027417">
    <property type="entry name" value="P-loop_NTPase"/>
</dbReference>
<comment type="subcellular location">
    <subcellularLocation>
        <location evidence="2">Cytoplasm</location>
        <location evidence="2">Cytoskeleton</location>
        <location evidence="2">Spindle</location>
    </subcellularLocation>
    <subcellularLocation>
        <location evidence="3">Midbody</location>
    </subcellularLocation>
    <subcellularLocation>
        <location evidence="1">Nucleus</location>
    </subcellularLocation>
</comment>
<evidence type="ECO:0000256" key="2">
    <source>
        <dbReference type="ARBA" id="ARBA00004186"/>
    </source>
</evidence>
<keyword evidence="8 15" id="KW-0067">ATP-binding</keyword>
<keyword evidence="7 15" id="KW-0547">Nucleotide-binding</keyword>
<dbReference type="RefSeq" id="XP_054836324.1">
    <property type="nucleotide sequence ID" value="XM_054980349.1"/>
</dbReference>
<dbReference type="GO" id="GO:0008017">
    <property type="term" value="F:microtubule binding"/>
    <property type="evidence" value="ECO:0007669"/>
    <property type="project" value="InterPro"/>
</dbReference>
<evidence type="ECO:0000256" key="6">
    <source>
        <dbReference type="ARBA" id="ARBA00022701"/>
    </source>
</evidence>
<dbReference type="FunFam" id="2.60.200.20:FF:000020">
    <property type="entry name" value="Kinesin family member 14"/>
    <property type="match status" value="1"/>
</dbReference>
<dbReference type="Gene3D" id="3.40.850.10">
    <property type="entry name" value="Kinesin motor domain"/>
    <property type="match status" value="1"/>
</dbReference>
<dbReference type="GO" id="GO:0007018">
    <property type="term" value="P:microtubule-based movement"/>
    <property type="evidence" value="ECO:0007669"/>
    <property type="project" value="InterPro"/>
</dbReference>
<dbReference type="GO" id="GO:0030496">
    <property type="term" value="C:midbody"/>
    <property type="evidence" value="ECO:0007669"/>
    <property type="project" value="UniProtKB-SubCell"/>
</dbReference>
<dbReference type="PROSITE" id="PS50006">
    <property type="entry name" value="FHA_DOMAIN"/>
    <property type="match status" value="1"/>
</dbReference>
<sequence length="1675" mass="188366">MRGRSRLGGRILLLPRFVGNFAVQSWILRSSLLEMPIYTVPKRCYTDILGASSQKLPSENGIPKSNKFGPQVTSRASEKGRGTPPPQSLNKTEGINRTYVISACKKVGDASVVNEGKKLSLQRRTVTSKEHLDHHATQDSETTETQRRLTLQRRLRTGSNEKCKINNTHEGRTENEESLAQKSNETLFPPKCNCQDTPFVKNGLESLKGCTDIKRNSELKNDFLLNHNGSNGTGNYAPLKHSAVGAKSQNEVVSSVLLTAAKLENRTLKLAEKVNFSKQNEIGSEHKRSVKNENLERQKTPRKVIAEGIKFTAKCGPFQDAKSPAISTIRNKTTGLPVISQKKASISNPLSLSHKNGRGRENSTDTQIALLKEDAPVPNMCPKDDPFKIENSKVTVAVRVRPFSTRDKTEETLQVVSMAGQETVVHHPDTKQVYSFIFDFSFWSFDKHHDNFANQEMIYQSVAVPLLKRAFEGYNTCLFAYGQTGSGKSYTMMGFDDAERGIIPRFCEDLFTQIADTESQQTYHLEMSYFEVYNEKIHDLLVFRNENGQRKQPLRVREHPIFGPYVEDLTVNVVSSYADIQSWLQLGNKQRATAATGMNDKSSRSHSVFTLVMTQTKTDIVGKEECEHRIISRVNLIDLAGSERCSASQTSGDRLKEGVSINKSLLTLGKVISALSEQCQSRKKVFIPYRESVLTWLLKESLGGNSKTAMIATVSPAASNVEETLSTLRYAKQACFIINIAKVNEDMNAKLIQELKAEIEKLKLAQKNVQNVDPEKHRLYVQEITSLRMKLHHQEREMAEMQRAWKEKLEQAEKKKFEETMALQKAGITFKVDNSLPNFVNLNEDPQLSEVLLYMIKEGQTTVGKCKPNSDHDIQLSGVLIADDHCIIKHEEGAVSITPLGEAKTYVNGKCISGPTFLHHGDRLILGGNHYFRFNHPVEVQKVKNVSRGASLTDDSPKGFEFAKNELLAAQRAQLESEIEEARLRAKEEMMQGIQIAKEMAQQELTSQQIIYESQIKSLEVQLEKESRRKQLQEMNNQMAANKIQELEKAKRGLELEVHFNKKRLEMETLAAREALEDHTIRHAKILEALEAEKQKIAQEVQALQQSRGNRNKVDPNWSSLKLSMMIKEANTISSKLEKHTVFCRHDETDEGCGASPSLQVQVRNIRLGVATFWSLEKFEYKLAAMKEVYETNNSNKADEIFYDPMDEWEPDLSNASMSSFSRRRSRSLRKSKRISGCLSEIKLSLHNPYLPGTRSKSGSPSLDPLESFLPGICQEAISSALDVLGQTHEEEESLAQSLLATSFTIYSGVTAVMRAYEQAEECQENFFAVDQAAQSWSVRLASAFEQLVVLSRLWLSGFQKSKEFIHAYDGLREGVKHLGGYLQLLLQGGCSDLSSIVTDAQKKIMKTLKEMVKSIGHLAVLTGSDLYFPVGNKDDASNPKEELIPDLYDGLSTGLEHLLDGLQKTSRHMQDELFKWYPQNEVQNQLKNKAMALANLLEKIVSDCKKKEKPLLRREESVDQEVNKATRKAAELLELHHCLDQAYQMVTSSLQGSYRNKNPLRYFIEKICILAGNLNALCHSSASPVASACGPDSRVISSELESVAKSLVISFELEHGWSSLKLQDDCMRNTEETQLGQGGATTDWEHKGIPEQEYKLWLLPETTGEASPSRIHWV</sequence>
<evidence type="ECO:0000259" key="19">
    <source>
        <dbReference type="PROSITE" id="PS50067"/>
    </source>
</evidence>